<comment type="subunit">
    <text evidence="11">F-type ATPases have 2 components, CF(1) - the catalytic core - and CF(0) - the membrane proton channel. CF(1) and CF(0) have multiple subunits.</text>
</comment>
<evidence type="ECO:0000313" key="14">
    <source>
        <dbReference type="RefSeq" id="XP_046596248.1"/>
    </source>
</evidence>
<keyword evidence="12" id="KW-0175">Coiled coil</keyword>
<feature type="coiled-coil region" evidence="12">
    <location>
        <begin position="91"/>
        <end position="124"/>
    </location>
</feature>
<evidence type="ECO:0000256" key="8">
    <source>
        <dbReference type="ARBA" id="ARBA00023128"/>
    </source>
</evidence>
<dbReference type="Proteomes" id="UP000829291">
    <property type="component" value="Chromosome 5"/>
</dbReference>
<keyword evidence="13" id="KW-1185">Reference proteome</keyword>
<evidence type="ECO:0000256" key="4">
    <source>
        <dbReference type="ARBA" id="ARBA00022547"/>
    </source>
</evidence>
<keyword evidence="8 11" id="KW-0496">Mitochondrion</keyword>
<dbReference type="GeneID" id="124294555"/>
<comment type="similarity">
    <text evidence="2 11">Belongs to the ATPase e subunit family.</text>
</comment>
<keyword evidence="4 11" id="KW-0138">CF(0)</keyword>
<evidence type="ECO:0000256" key="5">
    <source>
        <dbReference type="ARBA" id="ARBA00022781"/>
    </source>
</evidence>
<evidence type="ECO:0000256" key="12">
    <source>
        <dbReference type="SAM" id="Coils"/>
    </source>
</evidence>
<dbReference type="InterPro" id="IPR008386">
    <property type="entry name" value="ATP_synth_F0_esu_mt"/>
</dbReference>
<name>A0ABM3G7L2_NEOLC</name>
<evidence type="ECO:0000256" key="2">
    <source>
        <dbReference type="ARBA" id="ARBA00007333"/>
    </source>
</evidence>
<dbReference type="Pfam" id="PF05680">
    <property type="entry name" value="ATP-synt_E"/>
    <property type="match status" value="1"/>
</dbReference>
<keyword evidence="6 11" id="KW-0999">Mitochondrion inner membrane</keyword>
<evidence type="ECO:0000256" key="1">
    <source>
        <dbReference type="ARBA" id="ARBA00004273"/>
    </source>
</evidence>
<evidence type="ECO:0000256" key="3">
    <source>
        <dbReference type="ARBA" id="ARBA00022448"/>
    </source>
</evidence>
<proteinExistence type="inferred from homology"/>
<keyword evidence="7 11" id="KW-0406">Ion transport</keyword>
<sequence length="140" mass="15844">MNRQTLHYGVKRVSAGLPAPCEVHPGIKLYTTFIRIHNSNCNISTSQRSDARNIYQFFRWVCLIAGVFHGADKLKKLKLIEEPLQKQAKIANEHRQKRLAQEKAIAAKENRARLTRIVKLAEAEIAALNVTTDDGNKTPK</sequence>
<gene>
    <name evidence="14" type="primary">LOC124294555</name>
</gene>
<keyword evidence="9" id="KW-0472">Membrane</keyword>
<evidence type="ECO:0000256" key="10">
    <source>
        <dbReference type="ARBA" id="ARBA00023310"/>
    </source>
</evidence>
<evidence type="ECO:0000256" key="9">
    <source>
        <dbReference type="ARBA" id="ARBA00023136"/>
    </source>
</evidence>
<comment type="subcellular location">
    <subcellularLocation>
        <location evidence="1 11">Mitochondrion inner membrane</location>
    </subcellularLocation>
</comment>
<evidence type="ECO:0000256" key="6">
    <source>
        <dbReference type="ARBA" id="ARBA00022792"/>
    </source>
</evidence>
<evidence type="ECO:0000313" key="13">
    <source>
        <dbReference type="Proteomes" id="UP000829291"/>
    </source>
</evidence>
<protein>
    <recommendedName>
        <fullName evidence="11">ATP synthase F(0) complex subunit e, mitochondrial</fullName>
    </recommendedName>
</protein>
<keyword evidence="3 11" id="KW-0813">Transport</keyword>
<evidence type="ECO:0000256" key="7">
    <source>
        <dbReference type="ARBA" id="ARBA00023065"/>
    </source>
</evidence>
<comment type="function">
    <text evidence="11">Subunit e, of the mitochondrial membrane ATP synthase complex (F(1)F(0) ATP synthase or Complex V) that produces ATP from ADP in the presence of a proton gradient across the membrane which is generated by electron transport complexes of the respiratory chain. ATP synthase complex consist of a soluble F(1) head domain - the catalytic core - and a membrane F(1) domain - the membrane proton channel. These two domains are linked by a central stalk rotating inside the F(1) region and a stationary peripheral stalk. During catalysis, ATP synthesis in the catalytic domain of F(1) is coupled via a rotary mechanism of the central stalk subunits to proton translocation. In vivo, can only synthesize ATP although its ATP hydrolase activity can be activated artificially in vitro. Part of the complex F(0) domain.</text>
</comment>
<organism evidence="13 14">
    <name type="scientific">Neodiprion lecontei</name>
    <name type="common">Redheaded pine sawfly</name>
    <dbReference type="NCBI Taxonomy" id="441921"/>
    <lineage>
        <taxon>Eukaryota</taxon>
        <taxon>Metazoa</taxon>
        <taxon>Ecdysozoa</taxon>
        <taxon>Arthropoda</taxon>
        <taxon>Hexapoda</taxon>
        <taxon>Insecta</taxon>
        <taxon>Pterygota</taxon>
        <taxon>Neoptera</taxon>
        <taxon>Endopterygota</taxon>
        <taxon>Hymenoptera</taxon>
        <taxon>Tenthredinoidea</taxon>
        <taxon>Diprionidae</taxon>
        <taxon>Diprioninae</taxon>
        <taxon>Neodiprion</taxon>
    </lineage>
</organism>
<accession>A0ABM3G7L2</accession>
<reference evidence="14" key="1">
    <citation type="submission" date="2025-08" db="UniProtKB">
        <authorList>
            <consortium name="RefSeq"/>
        </authorList>
    </citation>
    <scope>IDENTIFICATION</scope>
    <source>
        <tissue evidence="14">Thorax and Abdomen</tissue>
    </source>
</reference>
<keyword evidence="10 11" id="KW-0066">ATP synthesis</keyword>
<keyword evidence="5 11" id="KW-0375">Hydrogen ion transport</keyword>
<dbReference type="RefSeq" id="XP_046596248.1">
    <property type="nucleotide sequence ID" value="XM_046740292.1"/>
</dbReference>
<evidence type="ECO:0000256" key="11">
    <source>
        <dbReference type="RuleBase" id="RU367005"/>
    </source>
</evidence>